<keyword evidence="3" id="KW-0597">Phosphoprotein</keyword>
<dbReference type="InterPro" id="IPR003594">
    <property type="entry name" value="HATPase_dom"/>
</dbReference>
<accession>A0A5S3UT49</accession>
<dbReference type="InterPro" id="IPR052162">
    <property type="entry name" value="Sensor_kinase/Photoreceptor"/>
</dbReference>
<dbReference type="SUPFAM" id="SSF55874">
    <property type="entry name" value="ATPase domain of HSP90 chaperone/DNA topoisomerase II/histidine kinase"/>
    <property type="match status" value="1"/>
</dbReference>
<dbReference type="PROSITE" id="PS50109">
    <property type="entry name" value="HIS_KIN"/>
    <property type="match status" value="1"/>
</dbReference>
<dbReference type="PANTHER" id="PTHR43304:SF1">
    <property type="entry name" value="PAC DOMAIN-CONTAINING PROTEIN"/>
    <property type="match status" value="1"/>
</dbReference>
<dbReference type="AlphaFoldDB" id="A0A5S3UT49"/>
<dbReference type="InterPro" id="IPR011006">
    <property type="entry name" value="CheY-like_superfamily"/>
</dbReference>
<evidence type="ECO:0000256" key="4">
    <source>
        <dbReference type="ARBA" id="ARBA00022679"/>
    </source>
</evidence>
<organism evidence="6 7">
    <name type="scientific">Pseudoalteromonas rubra</name>
    <dbReference type="NCBI Taxonomy" id="43658"/>
    <lineage>
        <taxon>Bacteria</taxon>
        <taxon>Pseudomonadati</taxon>
        <taxon>Pseudomonadota</taxon>
        <taxon>Gammaproteobacteria</taxon>
        <taxon>Alteromonadales</taxon>
        <taxon>Pseudoalteromonadaceae</taxon>
        <taxon>Pseudoalteromonas</taxon>
    </lineage>
</organism>
<dbReference type="NCBIfam" id="TIGR00229">
    <property type="entry name" value="sensory_box"/>
    <property type="match status" value="1"/>
</dbReference>
<dbReference type="SUPFAM" id="SSF52172">
    <property type="entry name" value="CheY-like"/>
    <property type="match status" value="2"/>
</dbReference>
<name>A0A5S3UT49_9GAMM</name>
<dbReference type="EC" id="2.7.13.3" evidence="2"/>
<dbReference type="RefSeq" id="WP_138538994.1">
    <property type="nucleotide sequence ID" value="NZ_CP045429.1"/>
</dbReference>
<dbReference type="Gene3D" id="3.40.50.2300">
    <property type="match status" value="2"/>
</dbReference>
<dbReference type="Pfam" id="PF00072">
    <property type="entry name" value="Response_reg"/>
    <property type="match status" value="2"/>
</dbReference>
<dbReference type="SUPFAM" id="SSF55785">
    <property type="entry name" value="PYP-like sensor domain (PAS domain)"/>
    <property type="match status" value="1"/>
</dbReference>
<gene>
    <name evidence="6" type="ORF">CWC22_006995</name>
</gene>
<reference evidence="6 7" key="1">
    <citation type="submission" date="2019-10" db="EMBL/GenBank/DDBJ databases">
        <title>Pseudoalteromonas rubra S4059.</title>
        <authorList>
            <person name="Paulsen S."/>
            <person name="Wang X."/>
        </authorList>
    </citation>
    <scope>NUCLEOTIDE SEQUENCE [LARGE SCALE GENOMIC DNA]</scope>
    <source>
        <strain evidence="6 7">S4059</strain>
    </source>
</reference>
<dbReference type="Pfam" id="PF08448">
    <property type="entry name" value="PAS_4"/>
    <property type="match status" value="1"/>
</dbReference>
<dbReference type="Proteomes" id="UP000305729">
    <property type="component" value="Chromosome 1"/>
</dbReference>
<keyword evidence="5" id="KW-0418">Kinase</keyword>
<dbReference type="InterPro" id="IPR036097">
    <property type="entry name" value="HisK_dim/P_sf"/>
</dbReference>
<evidence type="ECO:0000256" key="2">
    <source>
        <dbReference type="ARBA" id="ARBA00012438"/>
    </source>
</evidence>
<dbReference type="Gene3D" id="1.10.287.130">
    <property type="match status" value="1"/>
</dbReference>
<dbReference type="PRINTS" id="PR00344">
    <property type="entry name" value="BCTRLSENSOR"/>
</dbReference>
<evidence type="ECO:0000256" key="5">
    <source>
        <dbReference type="ARBA" id="ARBA00022777"/>
    </source>
</evidence>
<dbReference type="Gene3D" id="3.30.565.10">
    <property type="entry name" value="Histidine kinase-like ATPase, C-terminal domain"/>
    <property type="match status" value="1"/>
</dbReference>
<dbReference type="PROSITE" id="PS50110">
    <property type="entry name" value="RESPONSE_REGULATORY"/>
    <property type="match status" value="2"/>
</dbReference>
<evidence type="ECO:0000313" key="6">
    <source>
        <dbReference type="EMBL" id="QPB82754.1"/>
    </source>
</evidence>
<dbReference type="SUPFAM" id="SSF47384">
    <property type="entry name" value="Homodimeric domain of signal transducing histidine kinase"/>
    <property type="match status" value="1"/>
</dbReference>
<dbReference type="PANTHER" id="PTHR43304">
    <property type="entry name" value="PHYTOCHROME-LIKE PROTEIN CPH1"/>
    <property type="match status" value="1"/>
</dbReference>
<dbReference type="InterPro" id="IPR000014">
    <property type="entry name" value="PAS"/>
</dbReference>
<comment type="catalytic activity">
    <reaction evidence="1">
        <text>ATP + protein L-histidine = ADP + protein N-phospho-L-histidine.</text>
        <dbReference type="EC" id="2.7.13.3"/>
    </reaction>
</comment>
<dbReference type="InterPro" id="IPR001789">
    <property type="entry name" value="Sig_transdc_resp-reg_receiver"/>
</dbReference>
<sequence>MDKRHVLIIDDSPDDIELIERSLGKVADLCYQIDSATQPDELWQCLKKSHYDCLLIDYHLPSTSGLEILKRVRREFASLPVVVLTGQANELQAANLIKAGAQDYINKTRINGQRLHEVISEAIARVQKESPRNLLPGTQCNVLIIDDNPDDIEFCVRSLKRKSKRYRYQSASSGEEGLSLIETFLPDCVILDHSLPGTSGVDFLPQILNVHPHLPIIIMTGQGNELIAVEAMKRGAENYLIKSELDGDTLDQNITAAVRKKQLEHELSKKERVLTKKQQELNDAYAFQDLVFDSLPDYVFVKDHEFRIVRANRPFLDLYPDKSKVIGYTTVEDYPKDEADAFLAKDREAFDVGFSETLETITFPNGEVRILSTQKKRFENAIGEVFILGVANDVTERETTLRALQKSNYDLEQFAYVASHDLKSPLNGIRKLVSWIEEDHHDELSKEALQHFTMVKSRVDRMNQLLTDLLEYARVNTKLSDSESVNFHEICHYLHGLNEFSDDFVLKVPEVEVQLPRVALQLVMMNLIGNAIKHHDKPTGQIEIDILPCPGGYSLTVTDDGPGIEAKYADKVFEMFQTLQPRDEVEGSGMGLAMVKKVVEYYSGRVALDTNYVAGCKVALFWPSKDNTFNLSKQAEVTV</sequence>
<dbReference type="Pfam" id="PF00512">
    <property type="entry name" value="HisKA"/>
    <property type="match status" value="1"/>
</dbReference>
<dbReference type="SMART" id="SM00387">
    <property type="entry name" value="HATPase_c"/>
    <property type="match status" value="1"/>
</dbReference>
<dbReference type="SMART" id="SM00388">
    <property type="entry name" value="HisKA"/>
    <property type="match status" value="1"/>
</dbReference>
<dbReference type="InterPro" id="IPR003661">
    <property type="entry name" value="HisK_dim/P_dom"/>
</dbReference>
<evidence type="ECO:0000256" key="1">
    <source>
        <dbReference type="ARBA" id="ARBA00000085"/>
    </source>
</evidence>
<dbReference type="CDD" id="cd00082">
    <property type="entry name" value="HisKA"/>
    <property type="match status" value="1"/>
</dbReference>
<protein>
    <recommendedName>
        <fullName evidence="2">histidine kinase</fullName>
        <ecNumber evidence="2">2.7.13.3</ecNumber>
    </recommendedName>
</protein>
<dbReference type="InterPro" id="IPR035965">
    <property type="entry name" value="PAS-like_dom_sf"/>
</dbReference>
<evidence type="ECO:0000256" key="3">
    <source>
        <dbReference type="ARBA" id="ARBA00022553"/>
    </source>
</evidence>
<evidence type="ECO:0000313" key="7">
    <source>
        <dbReference type="Proteomes" id="UP000305729"/>
    </source>
</evidence>
<dbReference type="InterPro" id="IPR013656">
    <property type="entry name" value="PAS_4"/>
</dbReference>
<dbReference type="InterPro" id="IPR036890">
    <property type="entry name" value="HATPase_C_sf"/>
</dbReference>
<dbReference type="CDD" id="cd00130">
    <property type="entry name" value="PAS"/>
    <property type="match status" value="1"/>
</dbReference>
<keyword evidence="4" id="KW-0808">Transferase</keyword>
<dbReference type="SMART" id="SM00448">
    <property type="entry name" value="REC"/>
    <property type="match status" value="2"/>
</dbReference>
<dbReference type="CDD" id="cd00156">
    <property type="entry name" value="REC"/>
    <property type="match status" value="2"/>
</dbReference>
<dbReference type="GO" id="GO:0000155">
    <property type="term" value="F:phosphorelay sensor kinase activity"/>
    <property type="evidence" value="ECO:0007669"/>
    <property type="project" value="InterPro"/>
</dbReference>
<dbReference type="Gene3D" id="3.30.450.20">
    <property type="entry name" value="PAS domain"/>
    <property type="match status" value="1"/>
</dbReference>
<dbReference type="InterPro" id="IPR004358">
    <property type="entry name" value="Sig_transdc_His_kin-like_C"/>
</dbReference>
<proteinExistence type="predicted"/>
<dbReference type="InterPro" id="IPR005467">
    <property type="entry name" value="His_kinase_dom"/>
</dbReference>
<dbReference type="Pfam" id="PF02518">
    <property type="entry name" value="HATPase_c"/>
    <property type="match status" value="1"/>
</dbReference>
<dbReference type="EMBL" id="CP045429">
    <property type="protein sequence ID" value="QPB82754.1"/>
    <property type="molecule type" value="Genomic_DNA"/>
</dbReference>